<organism evidence="1 2">
    <name type="scientific">Cichlidogyrus casuarinus</name>
    <dbReference type="NCBI Taxonomy" id="1844966"/>
    <lineage>
        <taxon>Eukaryota</taxon>
        <taxon>Metazoa</taxon>
        <taxon>Spiralia</taxon>
        <taxon>Lophotrochozoa</taxon>
        <taxon>Platyhelminthes</taxon>
        <taxon>Monogenea</taxon>
        <taxon>Monopisthocotylea</taxon>
        <taxon>Dactylogyridea</taxon>
        <taxon>Ancyrocephalidae</taxon>
        <taxon>Cichlidogyrus</taxon>
    </lineage>
</organism>
<proteinExistence type="predicted"/>
<dbReference type="AlphaFoldDB" id="A0ABD2Q9N4"/>
<sequence>MTVEVENRAIQMGLNFEADIDECQLAEARGVPLCRKRCFNMQRNEPIPKHYQELQCFSDNFDECAEENGIICQTLNDGQVTATGNCIDLPRGFQCSAVSVPWLRWCSNKQLGKPNE</sequence>
<reference evidence="1 2" key="1">
    <citation type="submission" date="2024-11" db="EMBL/GenBank/DDBJ databases">
        <title>Adaptive evolution of stress response genes in parasites aligns with host niche diversity.</title>
        <authorList>
            <person name="Hahn C."/>
            <person name="Resl P."/>
        </authorList>
    </citation>
    <scope>NUCLEOTIDE SEQUENCE [LARGE SCALE GENOMIC DNA]</scope>
    <source>
        <strain evidence="1">EGGRZ-B1_66</strain>
        <tissue evidence="1">Body</tissue>
    </source>
</reference>
<evidence type="ECO:0000313" key="1">
    <source>
        <dbReference type="EMBL" id="KAL3316275.1"/>
    </source>
</evidence>
<protein>
    <recommendedName>
        <fullName evidence="3">Domain of unknown function DB domain-containing protein</fullName>
    </recommendedName>
</protein>
<name>A0ABD2Q9N4_9PLAT</name>
<dbReference type="EMBL" id="JBJKFK010000569">
    <property type="protein sequence ID" value="KAL3316275.1"/>
    <property type="molecule type" value="Genomic_DNA"/>
</dbReference>
<accession>A0ABD2Q9N4</accession>
<evidence type="ECO:0008006" key="3">
    <source>
        <dbReference type="Google" id="ProtNLM"/>
    </source>
</evidence>
<dbReference type="Proteomes" id="UP001626550">
    <property type="component" value="Unassembled WGS sequence"/>
</dbReference>
<keyword evidence="2" id="KW-1185">Reference proteome</keyword>
<comment type="caution">
    <text evidence="1">The sequence shown here is derived from an EMBL/GenBank/DDBJ whole genome shotgun (WGS) entry which is preliminary data.</text>
</comment>
<gene>
    <name evidence="1" type="ORF">Ciccas_005082</name>
</gene>
<evidence type="ECO:0000313" key="2">
    <source>
        <dbReference type="Proteomes" id="UP001626550"/>
    </source>
</evidence>